<organism evidence="1 2">
    <name type="scientific">Geodermatophilus pulveris</name>
    <dbReference type="NCBI Taxonomy" id="1564159"/>
    <lineage>
        <taxon>Bacteria</taxon>
        <taxon>Bacillati</taxon>
        <taxon>Actinomycetota</taxon>
        <taxon>Actinomycetes</taxon>
        <taxon>Geodermatophilales</taxon>
        <taxon>Geodermatophilaceae</taxon>
        <taxon>Geodermatophilus</taxon>
    </lineage>
</organism>
<proteinExistence type="predicted"/>
<dbReference type="RefSeq" id="WP_089305980.1">
    <property type="nucleotide sequence ID" value="NZ_FZOO01000005.1"/>
</dbReference>
<protein>
    <submittedName>
        <fullName evidence="1">Uncharacterized protein</fullName>
    </submittedName>
</protein>
<dbReference type="Proteomes" id="UP000198373">
    <property type="component" value="Unassembled WGS sequence"/>
</dbReference>
<name>A0A239FWM7_9ACTN</name>
<dbReference type="OrthoDB" id="5196537at2"/>
<evidence type="ECO:0000313" key="1">
    <source>
        <dbReference type="EMBL" id="SNS61291.1"/>
    </source>
</evidence>
<gene>
    <name evidence="1" type="ORF">SAMN06893096_105288</name>
</gene>
<keyword evidence="2" id="KW-1185">Reference proteome</keyword>
<reference evidence="2" key="1">
    <citation type="submission" date="2017-06" db="EMBL/GenBank/DDBJ databases">
        <authorList>
            <person name="Varghese N."/>
            <person name="Submissions S."/>
        </authorList>
    </citation>
    <scope>NUCLEOTIDE SEQUENCE [LARGE SCALE GENOMIC DNA]</scope>
    <source>
        <strain evidence="2">DSM 46839</strain>
    </source>
</reference>
<evidence type="ECO:0000313" key="2">
    <source>
        <dbReference type="Proteomes" id="UP000198373"/>
    </source>
</evidence>
<dbReference type="AlphaFoldDB" id="A0A239FWM7"/>
<dbReference type="EMBL" id="FZOO01000005">
    <property type="protein sequence ID" value="SNS61291.1"/>
    <property type="molecule type" value="Genomic_DNA"/>
</dbReference>
<accession>A0A239FWM7</accession>
<sequence length="66" mass="6826">MRIDKAKLVQLLRGEGDNDTADKVDAQLPDQIDTQRDGDALSAVGLDQATLQGKLAGGAIGGSMAM</sequence>